<accession>A0A849AV51</accession>
<evidence type="ECO:0000313" key="1">
    <source>
        <dbReference type="EMBL" id="NNG40562.1"/>
    </source>
</evidence>
<comment type="caution">
    <text evidence="1">The sequence shown here is derived from an EMBL/GenBank/DDBJ whole genome shotgun (WGS) entry which is preliminary data.</text>
</comment>
<dbReference type="RefSeq" id="WP_171156947.1">
    <property type="nucleotide sequence ID" value="NZ_JABENB010000002.1"/>
</dbReference>
<dbReference type="Proteomes" id="UP000557772">
    <property type="component" value="Unassembled WGS sequence"/>
</dbReference>
<reference evidence="1 2" key="1">
    <citation type="submission" date="2020-05" db="EMBL/GenBank/DDBJ databases">
        <title>Flexivirga sp. ID2601S isolated from air conditioner.</title>
        <authorList>
            <person name="Kim D.H."/>
        </authorList>
    </citation>
    <scope>NUCLEOTIDE SEQUENCE [LARGE SCALE GENOMIC DNA]</scope>
    <source>
        <strain evidence="1 2">ID2601S</strain>
    </source>
</reference>
<protein>
    <submittedName>
        <fullName evidence="1">DUF4331 family protein</fullName>
    </submittedName>
</protein>
<dbReference type="Pfam" id="PF14224">
    <property type="entry name" value="DUF4331"/>
    <property type="match status" value="2"/>
</dbReference>
<gene>
    <name evidence="1" type="ORF">HJ588_14940</name>
</gene>
<proteinExistence type="predicted"/>
<organism evidence="1 2">
    <name type="scientific">Flexivirga aerilata</name>
    <dbReference type="NCBI Taxonomy" id="1656889"/>
    <lineage>
        <taxon>Bacteria</taxon>
        <taxon>Bacillati</taxon>
        <taxon>Actinomycetota</taxon>
        <taxon>Actinomycetes</taxon>
        <taxon>Micrococcales</taxon>
        <taxon>Dermacoccaceae</taxon>
        <taxon>Flexivirga</taxon>
    </lineage>
</organism>
<evidence type="ECO:0000313" key="2">
    <source>
        <dbReference type="Proteomes" id="UP000557772"/>
    </source>
</evidence>
<name>A0A849AV51_9MICO</name>
<keyword evidence="2" id="KW-1185">Reference proteome</keyword>
<sequence length="387" mass="41499">MADHFSGPRILIDPASDVADVYTFPSPDRPGRLVLALDVFPAAAPAARFSDALVYRFRVRPVARDGQGFSVGDQEYTLDVTFDAPGASAGSEPSAQTGTCTLPGGEQLRFPVDEPTETGGVRIFAGPRLDPFFIDLKGVLATDAIEQLAFQPEGASNALQGANVLAIVIEIDPAAVFGPDAGPLLGVVGETVIAGGRPTRLERMGRPEIKNVILASKKFDQVNRDLEIRDLYNEEDAFAVRPDYEGAYRARFDANLAFFDRLAGDIVWPPGEHGTHPLTDLLFADFLVVDTSKPFSESSSFEIERAALVGREHTTCGGRAPNDDIVDTLYTLLVNGVDGERISDGVDQATRPATHTFPYLVAPNPTPPDAMTVLRSLLPPAAEEPAP</sequence>
<dbReference type="AlphaFoldDB" id="A0A849AV51"/>
<dbReference type="InterPro" id="IPR025566">
    <property type="entry name" value="DUF4331"/>
</dbReference>
<dbReference type="EMBL" id="JABENB010000002">
    <property type="protein sequence ID" value="NNG40562.1"/>
    <property type="molecule type" value="Genomic_DNA"/>
</dbReference>